<feature type="region of interest" description="Disordered" evidence="1">
    <location>
        <begin position="58"/>
        <end position="116"/>
    </location>
</feature>
<feature type="compositionally biased region" description="Polar residues" evidence="1">
    <location>
        <begin position="102"/>
        <end position="116"/>
    </location>
</feature>
<feature type="region of interest" description="Disordered" evidence="1">
    <location>
        <begin position="1"/>
        <end position="24"/>
    </location>
</feature>
<reference evidence="3" key="1">
    <citation type="submission" date="2022-11" db="UniProtKB">
        <authorList>
            <consortium name="WormBaseParasite"/>
        </authorList>
    </citation>
    <scope>IDENTIFICATION</scope>
</reference>
<evidence type="ECO:0000313" key="2">
    <source>
        <dbReference type="Proteomes" id="UP000887566"/>
    </source>
</evidence>
<evidence type="ECO:0000256" key="1">
    <source>
        <dbReference type="SAM" id="MobiDB-lite"/>
    </source>
</evidence>
<sequence>MTRLLRSTSATRITGSLSRGGRRRRRHYSLSVAASAAAAAADAAVSYYAITVASPTNDFSFHNTVRPPPTPKPTRTHTPPPPATRPDSRRRLLASGSPPQVPQLTTVCTDRPVDSTSPAAPVDAVVVGDADRDFDSDLVAIVVDDDVCALPLFRDEAAELDDDDVTAGR</sequence>
<protein>
    <submittedName>
        <fullName evidence="3">Uncharacterized protein</fullName>
    </submittedName>
</protein>
<feature type="compositionally biased region" description="Polar residues" evidence="1">
    <location>
        <begin position="1"/>
        <end position="17"/>
    </location>
</feature>
<evidence type="ECO:0000313" key="3">
    <source>
        <dbReference type="WBParaSite" id="PSAMB.scaffold1863size27146.g15287.t1"/>
    </source>
</evidence>
<dbReference type="Proteomes" id="UP000887566">
    <property type="component" value="Unplaced"/>
</dbReference>
<feature type="compositionally biased region" description="Pro residues" evidence="1">
    <location>
        <begin position="66"/>
        <end position="84"/>
    </location>
</feature>
<dbReference type="WBParaSite" id="PSAMB.scaffold1863size27146.g15287.t1">
    <property type="protein sequence ID" value="PSAMB.scaffold1863size27146.g15287.t1"/>
    <property type="gene ID" value="PSAMB.scaffold1863size27146.g15287"/>
</dbReference>
<accession>A0A914VGH6</accession>
<organism evidence="2 3">
    <name type="scientific">Plectus sambesii</name>
    <dbReference type="NCBI Taxonomy" id="2011161"/>
    <lineage>
        <taxon>Eukaryota</taxon>
        <taxon>Metazoa</taxon>
        <taxon>Ecdysozoa</taxon>
        <taxon>Nematoda</taxon>
        <taxon>Chromadorea</taxon>
        <taxon>Plectida</taxon>
        <taxon>Plectina</taxon>
        <taxon>Plectoidea</taxon>
        <taxon>Plectidae</taxon>
        <taxon>Plectus</taxon>
    </lineage>
</organism>
<proteinExistence type="predicted"/>
<name>A0A914VGH6_9BILA</name>
<dbReference type="AlphaFoldDB" id="A0A914VGH6"/>
<keyword evidence="2" id="KW-1185">Reference proteome</keyword>